<dbReference type="SUPFAM" id="SSF54862">
    <property type="entry name" value="4Fe-4S ferredoxins"/>
    <property type="match status" value="1"/>
</dbReference>
<comment type="cofactor">
    <cofactor evidence="2">
        <name>FAD</name>
        <dbReference type="ChEBI" id="CHEBI:57692"/>
    </cofactor>
</comment>
<evidence type="ECO:0000256" key="10">
    <source>
        <dbReference type="ARBA" id="ARBA00022643"/>
    </source>
</evidence>
<dbReference type="Pfam" id="PF14697">
    <property type="entry name" value="Fer4_21"/>
    <property type="match status" value="1"/>
</dbReference>
<evidence type="ECO:0000256" key="24">
    <source>
        <dbReference type="ARBA" id="ARBA00047685"/>
    </source>
</evidence>
<comment type="similarity">
    <text evidence="6">Belongs to the dihydropyrimidine dehydrogenase family.</text>
</comment>
<evidence type="ECO:0000256" key="16">
    <source>
        <dbReference type="ARBA" id="ARBA00023004"/>
    </source>
</evidence>
<keyword evidence="11" id="KW-0479">Metal-binding</keyword>
<evidence type="ECO:0000256" key="6">
    <source>
        <dbReference type="ARBA" id="ARBA00010804"/>
    </source>
</evidence>
<comment type="catalytic activity">
    <reaction evidence="26">
        <text>(S)-dihydroorotate + NAD(+) = orotate + NADH + H(+)</text>
        <dbReference type="Rhea" id="RHEA:13513"/>
        <dbReference type="ChEBI" id="CHEBI:15378"/>
        <dbReference type="ChEBI" id="CHEBI:30839"/>
        <dbReference type="ChEBI" id="CHEBI:30864"/>
        <dbReference type="ChEBI" id="CHEBI:57540"/>
        <dbReference type="ChEBI" id="CHEBI:57945"/>
        <dbReference type="EC" id="1.3.1.14"/>
    </reaction>
</comment>
<comment type="pathway">
    <text evidence="19">Amino-acid biosynthesis.</text>
</comment>
<keyword evidence="13" id="KW-0274">FAD</keyword>
<evidence type="ECO:0000256" key="27">
    <source>
        <dbReference type="ARBA" id="ARBA00049578"/>
    </source>
</evidence>
<evidence type="ECO:0000256" key="14">
    <source>
        <dbReference type="ARBA" id="ARBA00022857"/>
    </source>
</evidence>
<dbReference type="GO" id="GO:0004589">
    <property type="term" value="F:dihydroorotate dehydrogenase (NAD+) activity"/>
    <property type="evidence" value="ECO:0007669"/>
    <property type="project" value="UniProtKB-EC"/>
</dbReference>
<comment type="catalytic activity">
    <reaction evidence="24">
        <text>5,6-dihydrothymine + NAD(+) = thymine + NADH + H(+)</text>
        <dbReference type="Rhea" id="RHEA:28791"/>
        <dbReference type="ChEBI" id="CHEBI:15378"/>
        <dbReference type="ChEBI" id="CHEBI:17821"/>
        <dbReference type="ChEBI" id="CHEBI:27468"/>
        <dbReference type="ChEBI" id="CHEBI:57540"/>
        <dbReference type="ChEBI" id="CHEBI:57945"/>
        <dbReference type="EC" id="1.3.1.1"/>
    </reaction>
</comment>
<sequence length="499" mass="54967">MSSLYKDITLREDVAGCLLCRDAPCTKACPYMVEVDKIIRSLRFENKAGSVNKLPDVLPCDTCEDKPCKEACLKGKLNTPVQIDRIMKNISDETKIKEKEVDLSIDFCNVHCENPFFLSSSVVGNNYEMVAKAFEMGWSGVAFKTIGLFVPKEVSPRFAALTKENVPFVGFKNIEQISDHTLEENVGFIKQLKKNYPTKVIVASIMGQNEQEWTKLAEIMTEAGADIIECNFSCPQMVEEGLGSDVGQNPELVAIYTKATRKGTKLPILAKMTPNVGRMEVPAMAAMEAGATGIAAINTIKSIMNVNLTNFESEPSVEGKASIGGYSGKAVKPIALRFINDMKKCEKLKNAPISGMGGIETWRDACEFLTLGCENLQITTSVMQYGYRIIDDLINGLKLYLSSNDYKSVNDIIGKALPNIVPADKLERDSICYPRFDMEKCIGCGRCYLSCYDGGHQAIKISEKNNKPVLIVNKCVGCQLCVTICPAEAIKQGKRLPKK</sequence>
<evidence type="ECO:0000256" key="22">
    <source>
        <dbReference type="ARBA" id="ARBA00032046"/>
    </source>
</evidence>
<proteinExistence type="inferred from homology"/>
<feature type="domain" description="4Fe-4S ferredoxin-type" evidence="30">
    <location>
        <begin position="466"/>
        <end position="495"/>
    </location>
</feature>
<evidence type="ECO:0000256" key="21">
    <source>
        <dbReference type="ARBA" id="ARBA00030119"/>
    </source>
</evidence>
<keyword evidence="16" id="KW-0408">Iron</keyword>
<evidence type="ECO:0000256" key="15">
    <source>
        <dbReference type="ARBA" id="ARBA00023002"/>
    </source>
</evidence>
<comment type="pathway">
    <text evidence="4">Pyrimidine metabolism; UMP biosynthesis via de novo pathway; orotate from (S)-dihydroorotate (NAD(+) route): step 1/1.</text>
</comment>
<dbReference type="GO" id="GO:0051536">
    <property type="term" value="F:iron-sulfur cluster binding"/>
    <property type="evidence" value="ECO:0007669"/>
    <property type="project" value="UniProtKB-KW"/>
</dbReference>
<dbReference type="Gene3D" id="3.20.20.70">
    <property type="entry name" value="Aldolase class I"/>
    <property type="match status" value="1"/>
</dbReference>
<keyword evidence="18" id="KW-0520">NAD</keyword>
<dbReference type="InterPro" id="IPR013785">
    <property type="entry name" value="Aldolase_TIM"/>
</dbReference>
<organism evidence="31 32">
    <name type="scientific">Clostridium neonatale</name>
    <dbReference type="NCBI Taxonomy" id="137838"/>
    <lineage>
        <taxon>Bacteria</taxon>
        <taxon>Bacillati</taxon>
        <taxon>Bacillota</taxon>
        <taxon>Clostridia</taxon>
        <taxon>Eubacteriales</taxon>
        <taxon>Clostridiaceae</taxon>
        <taxon>Clostridium</taxon>
    </lineage>
</organism>
<keyword evidence="9" id="KW-0285">Flavoprotein</keyword>
<accession>A0AAD2DCG7</accession>
<dbReference type="GO" id="GO:0004159">
    <property type="term" value="F:dihydropyrimidine dehydrogenase (NAD+) activity"/>
    <property type="evidence" value="ECO:0007669"/>
    <property type="project" value="UniProtKB-EC"/>
</dbReference>
<dbReference type="EMBL" id="CAMTCP010000110">
    <property type="protein sequence ID" value="CAI3553792.1"/>
    <property type="molecule type" value="Genomic_DNA"/>
</dbReference>
<evidence type="ECO:0000256" key="29">
    <source>
        <dbReference type="ARBA" id="ARBA00049728"/>
    </source>
</evidence>
<dbReference type="Pfam" id="PF01180">
    <property type="entry name" value="DHO_dh"/>
    <property type="match status" value="1"/>
</dbReference>
<evidence type="ECO:0000256" key="2">
    <source>
        <dbReference type="ARBA" id="ARBA00001974"/>
    </source>
</evidence>
<evidence type="ECO:0000256" key="4">
    <source>
        <dbReference type="ARBA" id="ARBA00004715"/>
    </source>
</evidence>
<evidence type="ECO:0000256" key="28">
    <source>
        <dbReference type="ARBA" id="ARBA00049714"/>
    </source>
</evidence>
<dbReference type="Gene3D" id="3.30.70.20">
    <property type="match status" value="1"/>
</dbReference>
<gene>
    <name evidence="31" type="ORF">CNEO2_190021</name>
</gene>
<dbReference type="GO" id="GO:0005737">
    <property type="term" value="C:cytoplasm"/>
    <property type="evidence" value="ECO:0007669"/>
    <property type="project" value="InterPro"/>
</dbReference>
<comment type="caution">
    <text evidence="31">The sequence shown here is derived from an EMBL/GenBank/DDBJ whole genome shotgun (WGS) entry which is preliminary data.</text>
</comment>
<dbReference type="PROSITE" id="PS51379">
    <property type="entry name" value="4FE4S_FER_2"/>
    <property type="match status" value="2"/>
</dbReference>
<dbReference type="PANTHER" id="PTHR43073">
    <property type="entry name" value="DIHYDROPYRIMIDINE DEHYDROGENASE [NADP(+)]"/>
    <property type="match status" value="1"/>
</dbReference>
<dbReference type="NCBIfam" id="NF006183">
    <property type="entry name" value="PRK08318.1"/>
    <property type="match status" value="1"/>
</dbReference>
<evidence type="ECO:0000256" key="20">
    <source>
        <dbReference type="ARBA" id="ARBA00029718"/>
    </source>
</evidence>
<evidence type="ECO:0000256" key="7">
    <source>
        <dbReference type="ARBA" id="ARBA00012061"/>
    </source>
</evidence>
<evidence type="ECO:0000256" key="1">
    <source>
        <dbReference type="ARBA" id="ARBA00001917"/>
    </source>
</evidence>
<evidence type="ECO:0000256" key="25">
    <source>
        <dbReference type="ARBA" id="ARBA00048792"/>
    </source>
</evidence>
<dbReference type="PANTHER" id="PTHR43073:SF2">
    <property type="entry name" value="DIHYDROPYRIMIDINE DEHYDROGENASE [NADP(+)]"/>
    <property type="match status" value="1"/>
</dbReference>
<evidence type="ECO:0000313" key="32">
    <source>
        <dbReference type="Proteomes" id="UP001189143"/>
    </source>
</evidence>
<evidence type="ECO:0000256" key="23">
    <source>
        <dbReference type="ARBA" id="ARBA00032722"/>
    </source>
</evidence>
<dbReference type="EC" id="1.3.1.1" evidence="29"/>
<keyword evidence="15" id="KW-0560">Oxidoreductase</keyword>
<keyword evidence="10" id="KW-0288">FMN</keyword>
<dbReference type="Proteomes" id="UP001189143">
    <property type="component" value="Unassembled WGS sequence"/>
</dbReference>
<keyword evidence="17" id="KW-0411">Iron-sulfur</keyword>
<dbReference type="Gene3D" id="1.10.1060.10">
    <property type="entry name" value="Alpha-helical ferredoxin"/>
    <property type="match status" value="1"/>
</dbReference>
<keyword evidence="12" id="KW-0547">Nucleotide-binding</keyword>
<dbReference type="EC" id="1.3.1.14" evidence="7"/>
<comment type="function">
    <text evidence="27">Involved in pyrimidine base degradation. Catalyzes physiologically the reduction of uracil to 5,6-dihydrouracil (DHU) by using NADH as a specific cosubstrate. It also catalyzes the reverse reaction and the reduction of thymine to 5,6-dihydrothymine (DHT).</text>
</comment>
<dbReference type="InterPro" id="IPR028261">
    <property type="entry name" value="DPD_II"/>
</dbReference>
<dbReference type="Pfam" id="PF14691">
    <property type="entry name" value="Fer4_20"/>
    <property type="match status" value="1"/>
</dbReference>
<evidence type="ECO:0000256" key="12">
    <source>
        <dbReference type="ARBA" id="ARBA00022741"/>
    </source>
</evidence>
<evidence type="ECO:0000256" key="3">
    <source>
        <dbReference type="ARBA" id="ARBA00003616"/>
    </source>
</evidence>
<evidence type="ECO:0000256" key="13">
    <source>
        <dbReference type="ARBA" id="ARBA00022827"/>
    </source>
</evidence>
<comment type="subunit">
    <text evidence="28">Heterotetramer of 2 PreA and 2 PreT subunits.</text>
</comment>
<dbReference type="GO" id="GO:0000166">
    <property type="term" value="F:nucleotide binding"/>
    <property type="evidence" value="ECO:0007669"/>
    <property type="project" value="UniProtKB-KW"/>
</dbReference>
<comment type="similarity">
    <text evidence="5">Belongs to the dihydroorotate dehydrogenase family. Type 1 subfamily.</text>
</comment>
<evidence type="ECO:0000256" key="11">
    <source>
        <dbReference type="ARBA" id="ARBA00022723"/>
    </source>
</evidence>
<evidence type="ECO:0000256" key="18">
    <source>
        <dbReference type="ARBA" id="ARBA00023027"/>
    </source>
</evidence>
<feature type="domain" description="4Fe-4S ferredoxin-type" evidence="30">
    <location>
        <begin position="432"/>
        <end position="464"/>
    </location>
</feature>
<evidence type="ECO:0000256" key="9">
    <source>
        <dbReference type="ARBA" id="ARBA00022630"/>
    </source>
</evidence>
<evidence type="ECO:0000256" key="19">
    <source>
        <dbReference type="ARBA" id="ARBA00029440"/>
    </source>
</evidence>
<name>A0AAD2DCG7_9CLOT</name>
<comment type="cofactor">
    <cofactor evidence="1">
        <name>FMN</name>
        <dbReference type="ChEBI" id="CHEBI:58210"/>
    </cofactor>
</comment>
<evidence type="ECO:0000256" key="26">
    <source>
        <dbReference type="ARBA" id="ARBA00048996"/>
    </source>
</evidence>
<dbReference type="InterPro" id="IPR017900">
    <property type="entry name" value="4Fe4S_Fe_S_CS"/>
</dbReference>
<dbReference type="InterPro" id="IPR009051">
    <property type="entry name" value="Helical_ferredxn"/>
</dbReference>
<evidence type="ECO:0000313" key="31">
    <source>
        <dbReference type="EMBL" id="CAI3553792.1"/>
    </source>
</evidence>
<protein>
    <recommendedName>
        <fullName evidence="8">Dihydroorotate dehydrogenase B (NAD(+)), catalytic subunit</fullName>
        <ecNumber evidence="29">1.3.1.1</ecNumber>
        <ecNumber evidence="7">1.3.1.14</ecNumber>
    </recommendedName>
    <alternativeName>
        <fullName evidence="20">Dihydroorotate oxidase B</fullName>
    </alternativeName>
    <alternativeName>
        <fullName evidence="23">Dihydrothymine dehydrogenase</fullName>
    </alternativeName>
    <alternativeName>
        <fullName evidence="21">Dihydrouracil dehydrogenase</fullName>
    </alternativeName>
    <alternativeName>
        <fullName evidence="22">Orotate reductase (NADH)</fullName>
    </alternativeName>
</protein>
<dbReference type="AlphaFoldDB" id="A0AAD2DCG7"/>
<dbReference type="InterPro" id="IPR017896">
    <property type="entry name" value="4Fe4S_Fe-S-bd"/>
</dbReference>
<dbReference type="InterPro" id="IPR005720">
    <property type="entry name" value="Dihydroorotate_DH_cat"/>
</dbReference>
<dbReference type="SUPFAM" id="SSF51395">
    <property type="entry name" value="FMN-linked oxidoreductases"/>
    <property type="match status" value="1"/>
</dbReference>
<evidence type="ECO:0000256" key="8">
    <source>
        <dbReference type="ARBA" id="ARBA00018101"/>
    </source>
</evidence>
<dbReference type="FunFam" id="3.20.20.70:FF:000027">
    <property type="entry name" value="Dihydropyrimidine dehydrogenase [NADP(+)]"/>
    <property type="match status" value="1"/>
</dbReference>
<evidence type="ECO:0000259" key="30">
    <source>
        <dbReference type="PROSITE" id="PS51379"/>
    </source>
</evidence>
<dbReference type="GO" id="GO:0046872">
    <property type="term" value="F:metal ion binding"/>
    <property type="evidence" value="ECO:0007669"/>
    <property type="project" value="UniProtKB-KW"/>
</dbReference>
<dbReference type="PROSITE" id="PS00198">
    <property type="entry name" value="4FE4S_FER_1"/>
    <property type="match status" value="1"/>
</dbReference>
<dbReference type="RefSeq" id="WP_317049251.1">
    <property type="nucleotide sequence ID" value="NZ_CAMRXC010000155.1"/>
</dbReference>
<evidence type="ECO:0000256" key="5">
    <source>
        <dbReference type="ARBA" id="ARBA00008008"/>
    </source>
</evidence>
<keyword evidence="14" id="KW-0521">NADP</keyword>
<reference evidence="31" key="1">
    <citation type="submission" date="2022-10" db="EMBL/GenBank/DDBJ databases">
        <authorList>
            <person name="Aires J."/>
            <person name="Mesa V."/>
        </authorList>
    </citation>
    <scope>NUCLEOTIDE SEQUENCE</scope>
    <source>
        <strain evidence="31">Clostridium neonatale JD116</strain>
    </source>
</reference>
<dbReference type="CDD" id="cd02940">
    <property type="entry name" value="DHPD_FMN"/>
    <property type="match status" value="1"/>
</dbReference>
<evidence type="ECO:0000256" key="17">
    <source>
        <dbReference type="ARBA" id="ARBA00023014"/>
    </source>
</evidence>
<comment type="catalytic activity">
    <reaction evidence="25">
        <text>5,6-dihydrouracil + NAD(+) = uracil + NADH + H(+)</text>
        <dbReference type="Rhea" id="RHEA:20189"/>
        <dbReference type="ChEBI" id="CHEBI:15378"/>
        <dbReference type="ChEBI" id="CHEBI:15901"/>
        <dbReference type="ChEBI" id="CHEBI:17568"/>
        <dbReference type="ChEBI" id="CHEBI:57540"/>
        <dbReference type="ChEBI" id="CHEBI:57945"/>
        <dbReference type="EC" id="1.3.1.1"/>
    </reaction>
</comment>
<comment type="function">
    <text evidence="3">Catalyzes the conversion of dihydroorotate to orotate with NAD(+) as electron acceptor.</text>
</comment>